<dbReference type="InterPro" id="IPR012349">
    <property type="entry name" value="Split_barrel_FMN-bd"/>
</dbReference>
<dbReference type="SUPFAM" id="SSF50475">
    <property type="entry name" value="FMN-binding split barrel"/>
    <property type="match status" value="1"/>
</dbReference>
<dbReference type="EMBL" id="UINC01001039">
    <property type="protein sequence ID" value="SUZ68449.1"/>
    <property type="molecule type" value="Genomic_DNA"/>
</dbReference>
<evidence type="ECO:0000256" key="1">
    <source>
        <dbReference type="ARBA" id="ARBA00023002"/>
    </source>
</evidence>
<evidence type="ECO:0000313" key="2">
    <source>
        <dbReference type="EMBL" id="SUZ68449.1"/>
    </source>
</evidence>
<evidence type="ECO:0008006" key="3">
    <source>
        <dbReference type="Google" id="ProtNLM"/>
    </source>
</evidence>
<dbReference type="PANTHER" id="PTHR35176">
    <property type="entry name" value="HEME OXYGENASE HI_0854-RELATED"/>
    <property type="match status" value="1"/>
</dbReference>
<accession>A0A381PQZ9</accession>
<reference evidence="2" key="1">
    <citation type="submission" date="2018-05" db="EMBL/GenBank/DDBJ databases">
        <authorList>
            <person name="Lanie J.A."/>
            <person name="Ng W.-L."/>
            <person name="Kazmierczak K.M."/>
            <person name="Andrzejewski T.M."/>
            <person name="Davidsen T.M."/>
            <person name="Wayne K.J."/>
            <person name="Tettelin H."/>
            <person name="Glass J.I."/>
            <person name="Rusch D."/>
            <person name="Podicherti R."/>
            <person name="Tsui H.-C.T."/>
            <person name="Winkler M.E."/>
        </authorList>
    </citation>
    <scope>NUCLEOTIDE SEQUENCE</scope>
</reference>
<organism evidence="2">
    <name type="scientific">marine metagenome</name>
    <dbReference type="NCBI Taxonomy" id="408172"/>
    <lineage>
        <taxon>unclassified sequences</taxon>
        <taxon>metagenomes</taxon>
        <taxon>ecological metagenomes</taxon>
    </lineage>
</organism>
<keyword evidence="1" id="KW-0560">Oxidoreductase</keyword>
<proteinExistence type="predicted"/>
<dbReference type="GO" id="GO:0005829">
    <property type="term" value="C:cytosol"/>
    <property type="evidence" value="ECO:0007669"/>
    <property type="project" value="TreeGrafter"/>
</dbReference>
<dbReference type="PANTHER" id="PTHR35176:SF2">
    <property type="entry name" value="F420H(2)-DEPENDENT REDUCTASE RV1155"/>
    <property type="match status" value="1"/>
</dbReference>
<dbReference type="InterPro" id="IPR052019">
    <property type="entry name" value="F420H2_bilvrd_red/Heme_oxyg"/>
</dbReference>
<gene>
    <name evidence="2" type="ORF">METZ01_LOCUS21303</name>
</gene>
<protein>
    <recommendedName>
        <fullName evidence="3">Pyridoxamine 5'-phosphate oxidase putative domain-containing protein</fullName>
    </recommendedName>
</protein>
<dbReference type="GO" id="GO:0070967">
    <property type="term" value="F:coenzyme F420 binding"/>
    <property type="evidence" value="ECO:0007669"/>
    <property type="project" value="TreeGrafter"/>
</dbReference>
<dbReference type="AlphaFoldDB" id="A0A381PQZ9"/>
<dbReference type="Gene3D" id="2.30.110.10">
    <property type="entry name" value="Electron Transport, Fmn-binding Protein, Chain A"/>
    <property type="match status" value="1"/>
</dbReference>
<dbReference type="GO" id="GO:0016627">
    <property type="term" value="F:oxidoreductase activity, acting on the CH-CH group of donors"/>
    <property type="evidence" value="ECO:0007669"/>
    <property type="project" value="TreeGrafter"/>
</dbReference>
<name>A0A381PQZ9_9ZZZZ</name>
<sequence>MLELEDVRKFLSSETGLATISTVQNDGRVLSSIANCGIIRHPLTNEDCVALVSMGKAARLRHVRRGSEMTVAVRRGWNWVAVTGKADLIGPDDQATGIDDEKLRLLLREIYEAAGGEHADFEEYDREMIRSRRAAVLVVPTRIIGNLPNA</sequence>